<protein>
    <submittedName>
        <fullName evidence="1">Uncharacterized protein</fullName>
    </submittedName>
</protein>
<dbReference type="EMBL" id="CM047738">
    <property type="protein sequence ID" value="KAJ0045202.1"/>
    <property type="molecule type" value="Genomic_DNA"/>
</dbReference>
<reference evidence="2" key="1">
    <citation type="journal article" date="2023" name="G3 (Bethesda)">
        <title>Genome assembly and association tests identify interacting loci associated with vigor, precocity, and sex in interspecific pistachio rootstocks.</title>
        <authorList>
            <person name="Palmer W."/>
            <person name="Jacygrad E."/>
            <person name="Sagayaradj S."/>
            <person name="Cavanaugh K."/>
            <person name="Han R."/>
            <person name="Bertier L."/>
            <person name="Beede B."/>
            <person name="Kafkas S."/>
            <person name="Golino D."/>
            <person name="Preece J."/>
            <person name="Michelmore R."/>
        </authorList>
    </citation>
    <scope>NUCLEOTIDE SEQUENCE [LARGE SCALE GENOMIC DNA]</scope>
</reference>
<evidence type="ECO:0000313" key="1">
    <source>
        <dbReference type="EMBL" id="KAJ0045202.1"/>
    </source>
</evidence>
<keyword evidence="2" id="KW-1185">Reference proteome</keyword>
<sequence length="351" mass="39853">MPTKTDAFLYTIALLLFIIHLLSPYLTDKYFAYQARNDGSQAIAIPAANTHIFSRNPDKRLDVVHNVLDDQMMKNFPPVVEEKQVVTVLSEESLSHFVANNRYVMVAFLASWSPACRKLAPEYAEAARELKGEVVLAKVYADKEKGLEKKYAIKWYPTCYFFVGGVNVYPCNFVRKRDAFVKWAKTQMGLGVYNITTAEQLEEVFMSKSTIVLAFLDSLQGLETEELVAASKLHPDVIFYQTGSANLARRFQHNPEIKRPALILLEKESQHLSHFNGPFTKSEIAYFVSVNKIPPVNAFTMVKFSRESSTKQSFGNNFIEDKLSGQAVTISETEFFLAIRRTVTKFVLLEL</sequence>
<proteinExistence type="predicted"/>
<name>A0ACC0Z2S4_9ROSI</name>
<organism evidence="1 2">
    <name type="scientific">Pistacia integerrima</name>
    <dbReference type="NCBI Taxonomy" id="434235"/>
    <lineage>
        <taxon>Eukaryota</taxon>
        <taxon>Viridiplantae</taxon>
        <taxon>Streptophyta</taxon>
        <taxon>Embryophyta</taxon>
        <taxon>Tracheophyta</taxon>
        <taxon>Spermatophyta</taxon>
        <taxon>Magnoliopsida</taxon>
        <taxon>eudicotyledons</taxon>
        <taxon>Gunneridae</taxon>
        <taxon>Pentapetalae</taxon>
        <taxon>rosids</taxon>
        <taxon>malvids</taxon>
        <taxon>Sapindales</taxon>
        <taxon>Anacardiaceae</taxon>
        <taxon>Pistacia</taxon>
    </lineage>
</organism>
<comment type="caution">
    <text evidence="1">The sequence shown here is derived from an EMBL/GenBank/DDBJ whole genome shotgun (WGS) entry which is preliminary data.</text>
</comment>
<gene>
    <name evidence="1" type="ORF">Pint_06052</name>
</gene>
<dbReference type="Proteomes" id="UP001163603">
    <property type="component" value="Chromosome 3"/>
</dbReference>
<accession>A0ACC0Z2S4</accession>
<evidence type="ECO:0000313" key="2">
    <source>
        <dbReference type="Proteomes" id="UP001163603"/>
    </source>
</evidence>